<dbReference type="OrthoDB" id="1653617at2"/>
<keyword evidence="4 6" id="KW-1133">Transmembrane helix</keyword>
<dbReference type="RefSeq" id="WP_132016223.1">
    <property type="nucleotide sequence ID" value="NZ_SLUN01000033.1"/>
</dbReference>
<dbReference type="EMBL" id="SLUN01000033">
    <property type="protein sequence ID" value="TCL61523.1"/>
    <property type="molecule type" value="Genomic_DNA"/>
</dbReference>
<dbReference type="PANTHER" id="PTHR40064">
    <property type="entry name" value="MEMBRANE PROTEIN-RELATED"/>
    <property type="match status" value="1"/>
</dbReference>
<comment type="subcellular location">
    <subcellularLocation>
        <location evidence="1">Cell membrane</location>
        <topology evidence="1">Multi-pass membrane protein</topology>
    </subcellularLocation>
</comment>
<dbReference type="PANTHER" id="PTHR40064:SF1">
    <property type="entry name" value="MEMBRANE PROTEIN"/>
    <property type="match status" value="1"/>
</dbReference>
<feature type="transmembrane region" description="Helical" evidence="6">
    <location>
        <begin position="126"/>
        <end position="145"/>
    </location>
</feature>
<evidence type="ECO:0000256" key="4">
    <source>
        <dbReference type="ARBA" id="ARBA00022989"/>
    </source>
</evidence>
<feature type="transmembrane region" description="Helical" evidence="6">
    <location>
        <begin position="63"/>
        <end position="90"/>
    </location>
</feature>
<dbReference type="InterPro" id="IPR052984">
    <property type="entry name" value="UPF0421"/>
</dbReference>
<gene>
    <name evidence="7" type="ORF">EDC14_103328</name>
</gene>
<evidence type="ECO:0000256" key="5">
    <source>
        <dbReference type="ARBA" id="ARBA00023136"/>
    </source>
</evidence>
<dbReference type="Pfam" id="PF06081">
    <property type="entry name" value="ArAE_1"/>
    <property type="match status" value="1"/>
</dbReference>
<evidence type="ECO:0000256" key="2">
    <source>
        <dbReference type="ARBA" id="ARBA00022475"/>
    </source>
</evidence>
<keyword evidence="3 6" id="KW-0812">Transmembrane</keyword>
<keyword evidence="2" id="KW-1003">Cell membrane</keyword>
<dbReference type="GO" id="GO:0005886">
    <property type="term" value="C:plasma membrane"/>
    <property type="evidence" value="ECO:0007669"/>
    <property type="project" value="UniProtKB-SubCell"/>
</dbReference>
<feature type="transmembrane region" description="Helical" evidence="6">
    <location>
        <begin position="31"/>
        <end position="51"/>
    </location>
</feature>
<evidence type="ECO:0000313" key="7">
    <source>
        <dbReference type="EMBL" id="TCL61523.1"/>
    </source>
</evidence>
<dbReference type="Proteomes" id="UP000295008">
    <property type="component" value="Unassembled WGS sequence"/>
</dbReference>
<organism evidence="7 8">
    <name type="scientific">Hydrogenispora ethanolica</name>
    <dbReference type="NCBI Taxonomy" id="1082276"/>
    <lineage>
        <taxon>Bacteria</taxon>
        <taxon>Bacillati</taxon>
        <taxon>Bacillota</taxon>
        <taxon>Hydrogenispora</taxon>
    </lineage>
</organism>
<accession>A0A4R1R7D1</accession>
<comment type="caution">
    <text evidence="7">The sequence shown here is derived from an EMBL/GenBank/DDBJ whole genome shotgun (WGS) entry which is preliminary data.</text>
</comment>
<evidence type="ECO:0000256" key="6">
    <source>
        <dbReference type="SAM" id="Phobius"/>
    </source>
</evidence>
<feature type="transmembrane region" description="Helical" evidence="6">
    <location>
        <begin position="96"/>
        <end position="114"/>
    </location>
</feature>
<evidence type="ECO:0000313" key="8">
    <source>
        <dbReference type="Proteomes" id="UP000295008"/>
    </source>
</evidence>
<keyword evidence="8" id="KW-1185">Reference proteome</keyword>
<evidence type="ECO:0000256" key="1">
    <source>
        <dbReference type="ARBA" id="ARBA00004651"/>
    </source>
</evidence>
<reference evidence="7 8" key="1">
    <citation type="submission" date="2019-03" db="EMBL/GenBank/DDBJ databases">
        <title>Genomic Encyclopedia of Type Strains, Phase IV (KMG-IV): sequencing the most valuable type-strain genomes for metagenomic binning, comparative biology and taxonomic classification.</title>
        <authorList>
            <person name="Goeker M."/>
        </authorList>
    </citation>
    <scope>NUCLEOTIDE SEQUENCE [LARGE SCALE GENOMIC DNA]</scope>
    <source>
        <strain evidence="7 8">LX-B</strain>
    </source>
</reference>
<name>A0A4R1R7D1_HYDET</name>
<dbReference type="AlphaFoldDB" id="A0A4R1R7D1"/>
<dbReference type="InterPro" id="IPR010343">
    <property type="entry name" value="ArAE_1"/>
</dbReference>
<protein>
    <submittedName>
        <fullName evidence="7">Uncharacterized membrane protein YgaE (UPF0421/DUF939 family)</fullName>
    </submittedName>
</protein>
<proteinExistence type="predicted"/>
<keyword evidence="5 6" id="KW-0472">Membrane</keyword>
<sequence>MKRIGPRNIKTALAVGICILISRLLRLEYPFYAAIAAIISMESSITASLHAGKNRMLGTCVGAAIGMLCALIQPGNALLCGIGIVIVIYICHSLRWNKAVAIAGIVFLAIMLNLEGRSPVFYSLNRLLDTFIGVTVAILVNHFFMPPNHWTKTIQGGHELLHKTKELLQKLFIAGEMSNLSVYRKEISAYKRQLLAFHEDLRYLKRNAEDWGRLKETIDLFYNLLNDLQAIQELPLPLGLDDDNRGRVRALFESPALPEGPAGSGEAEIVYNYHVRQLLARYGQISRRIESAPGLR</sequence>
<evidence type="ECO:0000256" key="3">
    <source>
        <dbReference type="ARBA" id="ARBA00022692"/>
    </source>
</evidence>